<dbReference type="GO" id="GO:0019853">
    <property type="term" value="P:L-ascorbic acid biosynthetic process"/>
    <property type="evidence" value="ECO:0007669"/>
    <property type="project" value="TreeGrafter"/>
</dbReference>
<dbReference type="PANTHER" id="PTHR10907">
    <property type="entry name" value="REGUCALCIN"/>
    <property type="match status" value="1"/>
</dbReference>
<protein>
    <submittedName>
        <fullName evidence="5">Gluconolactonase</fullName>
    </submittedName>
</protein>
<dbReference type="InterPro" id="IPR011042">
    <property type="entry name" value="6-blade_b-propeller_TolB-like"/>
</dbReference>
<dbReference type="Proteomes" id="UP000466554">
    <property type="component" value="Chromosome"/>
</dbReference>
<proteinExistence type="inferred from homology"/>
<evidence type="ECO:0000256" key="1">
    <source>
        <dbReference type="ARBA" id="ARBA00008853"/>
    </source>
</evidence>
<dbReference type="PRINTS" id="PR01790">
    <property type="entry name" value="SMP30FAMILY"/>
</dbReference>
<comment type="similarity">
    <text evidence="1">Belongs to the SMP-30/CGR1 family.</text>
</comment>
<accession>A0A7I7UBP2</accession>
<dbReference type="PANTHER" id="PTHR10907:SF47">
    <property type="entry name" value="REGUCALCIN"/>
    <property type="match status" value="1"/>
</dbReference>
<keyword evidence="3" id="KW-0479">Metal-binding</keyword>
<dbReference type="GO" id="GO:0004341">
    <property type="term" value="F:gluconolactonase activity"/>
    <property type="evidence" value="ECO:0007669"/>
    <property type="project" value="TreeGrafter"/>
</dbReference>
<feature type="domain" description="SMP-30/Gluconolactonase/LRE-like region" evidence="4">
    <location>
        <begin position="23"/>
        <end position="263"/>
    </location>
</feature>
<evidence type="ECO:0000259" key="4">
    <source>
        <dbReference type="Pfam" id="PF08450"/>
    </source>
</evidence>
<evidence type="ECO:0000313" key="6">
    <source>
        <dbReference type="Proteomes" id="UP000466554"/>
    </source>
</evidence>
<sequence>MGVTKVDIMARAEQLTAPCSYHGEGPFWDNYSARLMCVDVLASAVISIDEHGRTERHQVPSRAATLIRRRRSGGFVIGTDHGILLADSELSAFTPFADIVCDPSVRTNDGGCDPLGALVIGTMAYDETPGRGAVYRVTADTRSTVILAPVSISNGVQWSADGRRAFYIDSPTQRVDVFDVDSKTGEWSNRRTHIDLGNVEGIPDGMTIDCDDGLWVAFWGGGAVLHFDEMGLLNERIEVPGASQVSSCTFGGRDLSTLFITTSRQGLPSSVEPEAGAVFSISTATRGAVQAEFAG</sequence>
<gene>
    <name evidence="5" type="ORF">MPRF_56710</name>
</gene>
<evidence type="ECO:0000256" key="2">
    <source>
        <dbReference type="PIRSR" id="PIRSR605511-1"/>
    </source>
</evidence>
<dbReference type="Pfam" id="PF08450">
    <property type="entry name" value="SGL"/>
    <property type="match status" value="1"/>
</dbReference>
<dbReference type="Gene3D" id="2.120.10.30">
    <property type="entry name" value="TolB, C-terminal domain"/>
    <property type="match status" value="1"/>
</dbReference>
<name>A0A7I7UBP2_MYCPF</name>
<evidence type="ECO:0000313" key="5">
    <source>
        <dbReference type="EMBL" id="BBY78772.1"/>
    </source>
</evidence>
<reference evidence="5 6" key="1">
    <citation type="journal article" date="2019" name="Emerg. Microbes Infect.">
        <title>Comprehensive subspecies identification of 175 nontuberculous mycobacteria species based on 7547 genomic profiles.</title>
        <authorList>
            <person name="Matsumoto Y."/>
            <person name="Kinjo T."/>
            <person name="Motooka D."/>
            <person name="Nabeya D."/>
            <person name="Jung N."/>
            <person name="Uechi K."/>
            <person name="Horii T."/>
            <person name="Iida T."/>
            <person name="Fujita J."/>
            <person name="Nakamura S."/>
        </authorList>
    </citation>
    <scope>NUCLEOTIDE SEQUENCE [LARGE SCALE GENOMIC DNA]</scope>
    <source>
        <strain evidence="5 6">JCM 6367</strain>
    </source>
</reference>
<dbReference type="EMBL" id="AP022598">
    <property type="protein sequence ID" value="BBY78772.1"/>
    <property type="molecule type" value="Genomic_DNA"/>
</dbReference>
<dbReference type="InterPro" id="IPR005511">
    <property type="entry name" value="SMP-30"/>
</dbReference>
<comment type="cofactor">
    <cofactor evidence="3">
        <name>Zn(2+)</name>
        <dbReference type="ChEBI" id="CHEBI:29105"/>
    </cofactor>
    <text evidence="3">Binds 1 divalent metal cation per subunit.</text>
</comment>
<feature type="binding site" evidence="3">
    <location>
        <position position="126"/>
    </location>
    <ligand>
        <name>substrate</name>
    </ligand>
</feature>
<dbReference type="InterPro" id="IPR013658">
    <property type="entry name" value="SGL"/>
</dbReference>
<organism evidence="5 6">
    <name type="scientific">Mycolicibacterium parafortuitum</name>
    <name type="common">Mycobacterium parafortuitum</name>
    <dbReference type="NCBI Taxonomy" id="39692"/>
    <lineage>
        <taxon>Bacteria</taxon>
        <taxon>Bacillati</taxon>
        <taxon>Actinomycetota</taxon>
        <taxon>Actinomycetes</taxon>
        <taxon>Mycobacteriales</taxon>
        <taxon>Mycobacteriaceae</taxon>
        <taxon>Mycolicibacterium</taxon>
    </lineage>
</organism>
<dbReference type="AlphaFoldDB" id="A0A7I7UBP2"/>
<dbReference type="GO" id="GO:0005509">
    <property type="term" value="F:calcium ion binding"/>
    <property type="evidence" value="ECO:0007669"/>
    <property type="project" value="TreeGrafter"/>
</dbReference>
<feature type="binding site" evidence="3">
    <location>
        <position position="204"/>
    </location>
    <ligand>
        <name>a divalent metal cation</name>
        <dbReference type="ChEBI" id="CHEBI:60240"/>
    </ligand>
</feature>
<feature type="active site" description="Proton donor/acceptor" evidence="2">
    <location>
        <position position="204"/>
    </location>
</feature>
<feature type="binding site" evidence="3">
    <location>
        <position position="106"/>
    </location>
    <ligand>
        <name>substrate</name>
    </ligand>
</feature>
<evidence type="ECO:0000256" key="3">
    <source>
        <dbReference type="PIRSR" id="PIRSR605511-2"/>
    </source>
</evidence>
<feature type="binding site" evidence="3">
    <location>
        <position position="24"/>
    </location>
    <ligand>
        <name>a divalent metal cation</name>
        <dbReference type="ChEBI" id="CHEBI:60240"/>
    </ligand>
</feature>
<dbReference type="SUPFAM" id="SSF63829">
    <property type="entry name" value="Calcium-dependent phosphotriesterase"/>
    <property type="match status" value="1"/>
</dbReference>
<keyword evidence="3" id="KW-0862">Zinc</keyword>
<feature type="binding site" evidence="3">
    <location>
        <position position="108"/>
    </location>
    <ligand>
        <name>substrate</name>
    </ligand>
</feature>
<feature type="binding site" evidence="3">
    <location>
        <position position="154"/>
    </location>
    <ligand>
        <name>a divalent metal cation</name>
        <dbReference type="ChEBI" id="CHEBI:60240"/>
    </ligand>
</feature>